<dbReference type="InterPro" id="IPR013815">
    <property type="entry name" value="ATP_grasp_subdomain_1"/>
</dbReference>
<dbReference type="PhylomeDB" id="B3SBH6"/>
<dbReference type="Pfam" id="PF02844">
    <property type="entry name" value="GARS_N"/>
    <property type="match status" value="1"/>
</dbReference>
<evidence type="ECO:0000256" key="5">
    <source>
        <dbReference type="ARBA" id="ARBA00008630"/>
    </source>
</evidence>
<dbReference type="Gene3D" id="3.90.650.10">
    <property type="entry name" value="PurM-like C-terminal domain"/>
    <property type="match status" value="1"/>
</dbReference>
<dbReference type="GO" id="GO:0046084">
    <property type="term" value="P:adenine biosynthetic process"/>
    <property type="evidence" value="ECO:0000318"/>
    <property type="project" value="GO_Central"/>
</dbReference>
<dbReference type="PROSITE" id="PS00184">
    <property type="entry name" value="GARS"/>
    <property type="match status" value="1"/>
</dbReference>
<dbReference type="InterPro" id="IPR037123">
    <property type="entry name" value="PRibGlycinamide_synth_C_sf"/>
</dbReference>
<comment type="catalytic activity">
    <reaction evidence="16">
        <text>2-formamido-N(1)-(5-O-phospho-beta-D-ribosyl)acetamidine + ATP = 5-amino-1-(5-phospho-beta-D-ribosyl)imidazole + ADP + phosphate + H(+)</text>
        <dbReference type="Rhea" id="RHEA:23032"/>
        <dbReference type="ChEBI" id="CHEBI:15378"/>
        <dbReference type="ChEBI" id="CHEBI:30616"/>
        <dbReference type="ChEBI" id="CHEBI:43474"/>
        <dbReference type="ChEBI" id="CHEBI:137981"/>
        <dbReference type="ChEBI" id="CHEBI:147287"/>
        <dbReference type="ChEBI" id="CHEBI:456216"/>
        <dbReference type="EC" id="6.3.3.1"/>
    </reaction>
</comment>
<comment type="pathway">
    <text evidence="2 16">Purine metabolism; IMP biosynthesis via de novo pathway; N(2)-formyl-N(1)-(5-phospho-D-ribosyl)glycinamide from N(1)-(5-phospho-D-ribosyl)glycinamide (10-formyl THF route): step 1/1.</text>
</comment>
<dbReference type="CDD" id="cd02196">
    <property type="entry name" value="PurM"/>
    <property type="match status" value="1"/>
</dbReference>
<dbReference type="InterPro" id="IPR004733">
    <property type="entry name" value="PurM_cligase"/>
</dbReference>
<dbReference type="Gene3D" id="3.30.1330.10">
    <property type="entry name" value="PurM-like, N-terminal domain"/>
    <property type="match status" value="1"/>
</dbReference>
<dbReference type="SMART" id="SM01210">
    <property type="entry name" value="GARS_C"/>
    <property type="match status" value="1"/>
</dbReference>
<evidence type="ECO:0000256" key="8">
    <source>
        <dbReference type="ARBA" id="ARBA00022679"/>
    </source>
</evidence>
<dbReference type="InterPro" id="IPR020560">
    <property type="entry name" value="PRibGlycinamide_synth_C-dom"/>
</dbReference>
<evidence type="ECO:0000256" key="4">
    <source>
        <dbReference type="ARBA" id="ARBA00007423"/>
    </source>
</evidence>
<evidence type="ECO:0000259" key="17">
    <source>
        <dbReference type="PROSITE" id="PS50975"/>
    </source>
</evidence>
<dbReference type="InterPro" id="IPR000115">
    <property type="entry name" value="PRibGlycinamide_synth"/>
</dbReference>
<protein>
    <recommendedName>
        <fullName evidence="16">Trifunctional purine biosynthetic protein adenosine-3</fullName>
    </recommendedName>
    <domain>
        <recommendedName>
            <fullName evidence="16">Phosphoribosylamine--glycine ligase</fullName>
            <ecNumber evidence="16">6.3.4.13</ecNumber>
        </recommendedName>
        <alternativeName>
            <fullName evidence="16">Glycinamide ribonucleotide synthetase</fullName>
            <shortName evidence="16">GARS</shortName>
        </alternativeName>
        <alternativeName>
            <fullName evidence="16">Phosphoribosylglycinamide synthetase</fullName>
        </alternativeName>
    </domain>
    <domain>
        <recommendedName>
            <fullName evidence="16">Phosphoribosylformylglycinamidine cyclo-ligase</fullName>
            <ecNumber evidence="16">6.3.3.1</ecNumber>
        </recommendedName>
        <alternativeName>
            <fullName evidence="16">AIR synthase</fullName>
            <shortName evidence="16">AIRS</shortName>
        </alternativeName>
        <alternativeName>
            <fullName evidence="16">Phosphoribosyl-aminoimidazole synthetase</fullName>
        </alternativeName>
    </domain>
    <domain>
        <recommendedName>
            <fullName evidence="16">Phosphoribosylglycinamide formyltransferase</fullName>
            <ecNumber evidence="16">2.1.2.2</ecNumber>
        </recommendedName>
        <alternativeName>
            <fullName evidence="16">5'-phosphoribosylglycinamide transformylase</fullName>
        </alternativeName>
        <alternativeName>
            <fullName evidence="16">GAR transformylase</fullName>
            <shortName evidence="16">GART</shortName>
        </alternativeName>
    </domain>
</protein>
<keyword evidence="12 15" id="KW-0067">ATP-binding</keyword>
<dbReference type="eggNOG" id="KOG3076">
    <property type="taxonomic scope" value="Eukaryota"/>
</dbReference>
<dbReference type="InterPro" id="IPR036921">
    <property type="entry name" value="PurM-like_N_sf"/>
</dbReference>
<dbReference type="InterPro" id="IPR004607">
    <property type="entry name" value="GART"/>
</dbReference>
<dbReference type="InterPro" id="IPR001555">
    <property type="entry name" value="GART_AS"/>
</dbReference>
<evidence type="ECO:0000256" key="15">
    <source>
        <dbReference type="PROSITE-ProRule" id="PRU00409"/>
    </source>
</evidence>
<keyword evidence="11 16" id="KW-0658">Purine biosynthesis</keyword>
<dbReference type="Gene3D" id="3.40.50.20">
    <property type="match status" value="1"/>
</dbReference>
<keyword evidence="14 16" id="KW-0511">Multifunctional enzyme</keyword>
<dbReference type="Pfam" id="PF00586">
    <property type="entry name" value="AIRS"/>
    <property type="match status" value="1"/>
</dbReference>
<dbReference type="Proteomes" id="UP000009022">
    <property type="component" value="Unassembled WGS sequence"/>
</dbReference>
<evidence type="ECO:0000256" key="10">
    <source>
        <dbReference type="ARBA" id="ARBA00022741"/>
    </source>
</evidence>
<dbReference type="Pfam" id="PF00551">
    <property type="entry name" value="Formyl_trans_N"/>
    <property type="match status" value="1"/>
</dbReference>
<dbReference type="InterPro" id="IPR016188">
    <property type="entry name" value="PurM-like_N"/>
</dbReference>
<dbReference type="NCBIfam" id="TIGR00878">
    <property type="entry name" value="purM"/>
    <property type="match status" value="1"/>
</dbReference>
<proteinExistence type="inferred from homology"/>
<dbReference type="FunFam" id="3.30.470.20:FF:000018">
    <property type="entry name" value="Trifunctional purine biosynthetic protein adenosine-3"/>
    <property type="match status" value="1"/>
</dbReference>
<evidence type="ECO:0000256" key="13">
    <source>
        <dbReference type="ARBA" id="ARBA00023211"/>
    </source>
</evidence>
<dbReference type="GO" id="GO:0004641">
    <property type="term" value="F:phosphoribosylformylglycinamidine cyclo-ligase activity"/>
    <property type="evidence" value="ECO:0000318"/>
    <property type="project" value="GO_Central"/>
</dbReference>
<comment type="pathway">
    <text evidence="3 16">Purine metabolism; IMP biosynthesis via de novo pathway; N(1)-(5-phospho-D-ribosyl)glycinamide from 5-phospho-alpha-D-ribose 1-diphosphate: step 2/2.</text>
</comment>
<evidence type="ECO:0000256" key="7">
    <source>
        <dbReference type="ARBA" id="ARBA00022598"/>
    </source>
</evidence>
<dbReference type="HAMAP" id="MF_01930">
    <property type="entry name" value="PurN"/>
    <property type="match status" value="1"/>
</dbReference>
<reference evidence="18 19" key="1">
    <citation type="journal article" date="2008" name="Nature">
        <title>The Trichoplax genome and the nature of placozoans.</title>
        <authorList>
            <person name="Srivastava M."/>
            <person name="Begovic E."/>
            <person name="Chapman J."/>
            <person name="Putnam N.H."/>
            <person name="Hellsten U."/>
            <person name="Kawashima T."/>
            <person name="Kuo A."/>
            <person name="Mitros T."/>
            <person name="Salamov A."/>
            <person name="Carpenter M.L."/>
            <person name="Signorovitch A.Y."/>
            <person name="Moreno M.A."/>
            <person name="Kamm K."/>
            <person name="Grimwood J."/>
            <person name="Schmutz J."/>
            <person name="Shapiro H."/>
            <person name="Grigoriev I.V."/>
            <person name="Buss L.W."/>
            <person name="Schierwater B."/>
            <person name="Dellaporta S.L."/>
            <person name="Rokhsar D.S."/>
        </authorList>
    </citation>
    <scope>NUCLEOTIDE SEQUENCE [LARGE SCALE GENOMIC DNA]</scope>
    <source>
        <strain evidence="18 19">Grell-BS-1999</strain>
    </source>
</reference>
<name>B3SBH6_TRIAD</name>
<gene>
    <name evidence="18" type="ORF">TRIADDRAFT_61620</name>
</gene>
<dbReference type="HAMAP" id="MF_00741">
    <property type="entry name" value="AIRS"/>
    <property type="match status" value="1"/>
</dbReference>
<dbReference type="InterPro" id="IPR011761">
    <property type="entry name" value="ATP-grasp"/>
</dbReference>
<dbReference type="FunCoup" id="B3SBH6">
    <property type="interactions" value="2166"/>
</dbReference>
<organism evidence="18 19">
    <name type="scientific">Trichoplax adhaerens</name>
    <name type="common">Trichoplax reptans</name>
    <dbReference type="NCBI Taxonomy" id="10228"/>
    <lineage>
        <taxon>Eukaryota</taxon>
        <taxon>Metazoa</taxon>
        <taxon>Placozoa</taxon>
        <taxon>Uniplacotomia</taxon>
        <taxon>Trichoplacea</taxon>
        <taxon>Trichoplacidae</taxon>
        <taxon>Trichoplax</taxon>
    </lineage>
</organism>
<comment type="pathway">
    <text evidence="1 16">Purine metabolism; IMP biosynthesis via de novo pathway; 5-amino-1-(5-phospho-D-ribosyl)imidazole from N(2)-formyl-N(1)-(5-phospho-D-ribosyl)glycinamide: step 2/2.</text>
</comment>
<dbReference type="InterPro" id="IPR020561">
    <property type="entry name" value="PRibGlycinamid_synth_ATP-grasp"/>
</dbReference>
<dbReference type="Pfam" id="PF01071">
    <property type="entry name" value="GARS_A"/>
    <property type="match status" value="1"/>
</dbReference>
<feature type="domain" description="ATP-grasp" evidence="17">
    <location>
        <begin position="110"/>
        <end position="315"/>
    </location>
</feature>
<dbReference type="GO" id="GO:0006164">
    <property type="term" value="P:purine nucleotide biosynthetic process"/>
    <property type="evidence" value="ECO:0000318"/>
    <property type="project" value="GO_Central"/>
</dbReference>
<dbReference type="InterPro" id="IPR016185">
    <property type="entry name" value="PreATP-grasp_dom_sf"/>
</dbReference>
<comment type="similarity">
    <text evidence="4 16">In the N-terminal section; belongs to the GARS family.</text>
</comment>
<dbReference type="NCBIfam" id="TIGR00639">
    <property type="entry name" value="PurN"/>
    <property type="match status" value="1"/>
</dbReference>
<dbReference type="STRING" id="10228.B3SBH6"/>
<dbReference type="Gene3D" id="3.90.600.10">
    <property type="entry name" value="Phosphoribosylglycinamide synthetase, C-terminal domain"/>
    <property type="match status" value="1"/>
</dbReference>
<dbReference type="SUPFAM" id="SSF55326">
    <property type="entry name" value="PurM N-terminal domain-like"/>
    <property type="match status" value="1"/>
</dbReference>
<dbReference type="GO" id="GO:0005829">
    <property type="term" value="C:cytosol"/>
    <property type="evidence" value="ECO:0000318"/>
    <property type="project" value="GO_Central"/>
</dbReference>
<evidence type="ECO:0000256" key="9">
    <source>
        <dbReference type="ARBA" id="ARBA00022723"/>
    </source>
</evidence>
<dbReference type="GO" id="GO:0004637">
    <property type="term" value="F:phosphoribosylamine-glycine ligase activity"/>
    <property type="evidence" value="ECO:0000318"/>
    <property type="project" value="GO_Central"/>
</dbReference>
<dbReference type="PROSITE" id="PS00373">
    <property type="entry name" value="GART"/>
    <property type="match status" value="1"/>
</dbReference>
<dbReference type="SMART" id="SM01209">
    <property type="entry name" value="GARS_A"/>
    <property type="match status" value="1"/>
</dbReference>
<dbReference type="FunFam" id="3.40.50.20:FF:000006">
    <property type="entry name" value="Phosphoribosylamine--glycine ligase, chloroplastic"/>
    <property type="match status" value="1"/>
</dbReference>
<dbReference type="FunFam" id="3.90.600.10:FF:000001">
    <property type="entry name" value="Trifunctional purine biosynthetic protein adenosine-3"/>
    <property type="match status" value="1"/>
</dbReference>
<dbReference type="EMBL" id="DS985264">
    <property type="protein sequence ID" value="EDV20005.1"/>
    <property type="molecule type" value="Genomic_DNA"/>
</dbReference>
<dbReference type="KEGG" id="tad:TRIADDRAFT_61620"/>
<comment type="catalytic activity">
    <reaction evidence="16">
        <text>N(1)-(5-phospho-beta-D-ribosyl)glycinamide + (6R)-10-formyltetrahydrofolate = N(2)-formyl-N(1)-(5-phospho-beta-D-ribosyl)glycinamide + (6S)-5,6,7,8-tetrahydrofolate + H(+)</text>
        <dbReference type="Rhea" id="RHEA:15053"/>
        <dbReference type="ChEBI" id="CHEBI:15378"/>
        <dbReference type="ChEBI" id="CHEBI:57453"/>
        <dbReference type="ChEBI" id="CHEBI:143788"/>
        <dbReference type="ChEBI" id="CHEBI:147286"/>
        <dbReference type="ChEBI" id="CHEBI:195366"/>
        <dbReference type="EC" id="2.1.2.2"/>
    </reaction>
</comment>
<dbReference type="InterPro" id="IPR036676">
    <property type="entry name" value="PurM-like_C_sf"/>
</dbReference>
<dbReference type="Gene3D" id="3.40.50.170">
    <property type="entry name" value="Formyl transferase, N-terminal domain"/>
    <property type="match status" value="1"/>
</dbReference>
<evidence type="ECO:0000256" key="2">
    <source>
        <dbReference type="ARBA" id="ARBA00005054"/>
    </source>
</evidence>
<dbReference type="GO" id="GO:0005524">
    <property type="term" value="F:ATP binding"/>
    <property type="evidence" value="ECO:0007669"/>
    <property type="project" value="UniProtKB-UniRule"/>
</dbReference>
<dbReference type="OrthoDB" id="2018833at2759"/>
<dbReference type="Pfam" id="PF02843">
    <property type="entry name" value="GARS_C"/>
    <property type="match status" value="1"/>
</dbReference>
<sequence>MKTVLVLGSGGREHAIACKLSENSDIQKVYVAPGNGGTENEWKSANVHLSLNNFDEISAWCQHERIAMVVVGPEAPLADGIVDFLQQRQIPCFGPSKAAARLEWDKCYAKEIMQSCNIPTAKWKSFTQFQEAIDYIGSNQQSRYVIKANGLAAGKGVTICCSQEEAETAIIDILINNKFGEKKVIIEECLHGDEISVLAFCDGANVSIMPYVHDYKRLYDGDLGPNTGGMGAFAPYTKVSDDDDRCIREEIILKIISKMKSLGHPYNGILYAGIMLTNDGPKVLEFNCRLGDPEAQVLLPLLKSDLFNILEDCIKQNLNRIVEWHPDYAVGVVLVSRGYPGPYQTDVEIYSINKAATFAGIEIFHAGTALTDNMDHQVLTKKGRVMTVTAKASSLSKASIIAYRAIDCINFEGKMFRKDIGAKSWLDSDRLPDGLTYKACGVNIGAGNDLVANIQSLAKSTLRRGCSEEIGGFASLLDYSATTYQSPSIIVTTDGVGTKLMICQEINYHNSIGIDLVAMSVNDLLARGAEAVAMLDYISYSSLGKEVIQAILSGIATGCRIAGCALVGGETAQMPGLYPVGTYDLAGFAIGYVERGQDLPEIDTIIPGDKVIGIASSGIHSNGFSLIRRIVEQKQLHYDMPAPFSIHSSNIGTAPMSLGKALLIPTKIYCRSLLSVLRSSLVKAYAHITGGGLVDNVSRILPQNCKAVIDAHQWKMADVFKWIANEGNVYPDEMLKTFNCGIGAVLICSANAHNALLELLAASGEEYWSIGNIESIRPGELKIQVQHLYEVLYDQNIVAFGVVTVKNISVSLPKKYRLAVLISGTGTNLQAIIDYAKAEKYRIEVVLVISNVDKVAGLERARQNNIENIVIDHKRYTTRKQFEKELDHVLKEKSVNLICLAGFMRILTIDFVNQWKGKIINTHPSLLPAFPGCGAVLQALTAGVKITGCTIHFVEAKVDSGPIIVQESVPILPDDSETTLSQRIKTAEHRCYPQAIDLIIKEQVKYVDGKLSWLTSHSDSSDYR</sequence>
<dbReference type="HOGENOM" id="CLU_005361_0_2_1"/>
<evidence type="ECO:0000313" key="19">
    <source>
        <dbReference type="Proteomes" id="UP000009022"/>
    </source>
</evidence>
<dbReference type="SUPFAM" id="SSF53328">
    <property type="entry name" value="Formyltransferase"/>
    <property type="match status" value="1"/>
</dbReference>
<dbReference type="InterPro" id="IPR010918">
    <property type="entry name" value="PurM-like_C_dom"/>
</dbReference>
<dbReference type="CDD" id="cd08645">
    <property type="entry name" value="FMT_core_GART"/>
    <property type="match status" value="1"/>
</dbReference>
<dbReference type="InParanoid" id="B3SBH6"/>
<dbReference type="PANTHER" id="PTHR10520:SF12">
    <property type="entry name" value="TRIFUNCTIONAL PURINE BIOSYNTHETIC PROTEIN ADENOSINE-3"/>
    <property type="match status" value="1"/>
</dbReference>
<evidence type="ECO:0000256" key="16">
    <source>
        <dbReference type="RuleBase" id="RU363089"/>
    </source>
</evidence>
<evidence type="ECO:0000313" key="18">
    <source>
        <dbReference type="EMBL" id="EDV20005.1"/>
    </source>
</evidence>
<dbReference type="UniPathway" id="UPA00074">
    <property type="reaction ID" value="UER00125"/>
</dbReference>
<dbReference type="PROSITE" id="PS50975">
    <property type="entry name" value="ATP_GRASP"/>
    <property type="match status" value="1"/>
</dbReference>
<dbReference type="HAMAP" id="MF_00138">
    <property type="entry name" value="GARS"/>
    <property type="match status" value="1"/>
</dbReference>
<dbReference type="GO" id="GO:0006189">
    <property type="term" value="P:'de novo' IMP biosynthetic process"/>
    <property type="evidence" value="ECO:0007669"/>
    <property type="project" value="UniProtKB-UniRule"/>
</dbReference>
<dbReference type="InterPro" id="IPR002376">
    <property type="entry name" value="Formyl_transf_N"/>
</dbReference>
<dbReference type="Pfam" id="PF02769">
    <property type="entry name" value="AIRS_C"/>
    <property type="match status" value="1"/>
</dbReference>
<dbReference type="SUPFAM" id="SSF56042">
    <property type="entry name" value="PurM C-terminal domain-like"/>
    <property type="match status" value="1"/>
</dbReference>
<dbReference type="FunFam" id="3.90.650.10:FF:000019">
    <property type="entry name" value="Trifunctional purine biosynthetic protein adenosine-3"/>
    <property type="match status" value="1"/>
</dbReference>
<comment type="similarity">
    <text evidence="5 16">In the C-terminal section; belongs to the GART family.</text>
</comment>
<dbReference type="GO" id="GO:0004644">
    <property type="term" value="F:phosphoribosylglycinamide formyltransferase activity"/>
    <property type="evidence" value="ECO:0007669"/>
    <property type="project" value="UniProtKB-EC"/>
</dbReference>
<dbReference type="EC" id="2.1.2.2" evidence="16"/>
<evidence type="ECO:0000256" key="12">
    <source>
        <dbReference type="ARBA" id="ARBA00022840"/>
    </source>
</evidence>
<comment type="catalytic activity">
    <reaction evidence="16">
        <text>5-phospho-beta-D-ribosylamine + glycine + ATP = N(1)-(5-phospho-beta-D-ribosyl)glycinamide + ADP + phosphate + H(+)</text>
        <dbReference type="Rhea" id="RHEA:17453"/>
        <dbReference type="ChEBI" id="CHEBI:15378"/>
        <dbReference type="ChEBI" id="CHEBI:30616"/>
        <dbReference type="ChEBI" id="CHEBI:43474"/>
        <dbReference type="ChEBI" id="CHEBI:57305"/>
        <dbReference type="ChEBI" id="CHEBI:58681"/>
        <dbReference type="ChEBI" id="CHEBI:143788"/>
        <dbReference type="ChEBI" id="CHEBI:456216"/>
        <dbReference type="EC" id="6.3.4.13"/>
    </reaction>
</comment>
<evidence type="ECO:0000256" key="11">
    <source>
        <dbReference type="ARBA" id="ARBA00022755"/>
    </source>
</evidence>
<dbReference type="Gene3D" id="3.30.470.20">
    <property type="entry name" value="ATP-grasp fold, B domain"/>
    <property type="match status" value="1"/>
</dbReference>
<dbReference type="CTD" id="6758761"/>
<dbReference type="EC" id="6.3.3.1" evidence="16"/>
<dbReference type="NCBIfam" id="TIGR00877">
    <property type="entry name" value="purD"/>
    <property type="match status" value="1"/>
</dbReference>
<dbReference type="GO" id="GO:0046872">
    <property type="term" value="F:metal ion binding"/>
    <property type="evidence" value="ECO:0007669"/>
    <property type="project" value="UniProtKB-KW"/>
</dbReference>
<dbReference type="EC" id="6.3.4.13" evidence="16"/>
<keyword evidence="9 16" id="KW-0479">Metal-binding</keyword>
<dbReference type="InterPro" id="IPR020559">
    <property type="entry name" value="PRibGlycinamide_synth_CS"/>
</dbReference>
<dbReference type="OMA" id="EVMQACC"/>
<comment type="similarity">
    <text evidence="6 16">In the central section; belongs to the AIR synthase family.</text>
</comment>
<evidence type="ECO:0000256" key="6">
    <source>
        <dbReference type="ARBA" id="ARBA00008696"/>
    </source>
</evidence>
<keyword evidence="13 16" id="KW-0464">Manganese</keyword>
<dbReference type="SUPFAM" id="SSF51246">
    <property type="entry name" value="Rudiment single hybrid motif"/>
    <property type="match status" value="1"/>
</dbReference>
<keyword evidence="19" id="KW-1185">Reference proteome</keyword>
<evidence type="ECO:0000256" key="3">
    <source>
        <dbReference type="ARBA" id="ARBA00005174"/>
    </source>
</evidence>
<dbReference type="eggNOG" id="KOG0237">
    <property type="taxonomic scope" value="Eukaryota"/>
</dbReference>
<dbReference type="InterPro" id="IPR011054">
    <property type="entry name" value="Rudment_hybrid_motif"/>
</dbReference>
<dbReference type="FunFam" id="3.40.50.170:FF:000006">
    <property type="entry name" value="Trifunctional purine biosynthetic protein adenosine-3"/>
    <property type="match status" value="1"/>
</dbReference>
<evidence type="ECO:0000256" key="14">
    <source>
        <dbReference type="ARBA" id="ARBA00023268"/>
    </source>
</evidence>
<keyword evidence="7 16" id="KW-0436">Ligase</keyword>
<dbReference type="PANTHER" id="PTHR10520">
    <property type="entry name" value="TRIFUNCTIONAL PURINE BIOSYNTHETIC PROTEIN ADENOSINE-3-RELATED"/>
    <property type="match status" value="1"/>
</dbReference>
<dbReference type="SUPFAM" id="SSF52440">
    <property type="entry name" value="PreATP-grasp domain"/>
    <property type="match status" value="1"/>
</dbReference>
<dbReference type="InterPro" id="IPR036477">
    <property type="entry name" value="Formyl_transf_N_sf"/>
</dbReference>
<dbReference type="SUPFAM" id="SSF56059">
    <property type="entry name" value="Glutathione synthetase ATP-binding domain-like"/>
    <property type="match status" value="1"/>
</dbReference>
<keyword evidence="10 15" id="KW-0547">Nucleotide-binding</keyword>
<evidence type="ECO:0000256" key="1">
    <source>
        <dbReference type="ARBA" id="ARBA00004686"/>
    </source>
</evidence>
<dbReference type="AlphaFoldDB" id="B3SBH6"/>
<dbReference type="RefSeq" id="XP_002117595.1">
    <property type="nucleotide sequence ID" value="XM_002117559.1"/>
</dbReference>
<dbReference type="FunFam" id="3.30.1330.10:FF:000001">
    <property type="entry name" value="Phosphoribosylformylglycinamidine cyclo-ligase"/>
    <property type="match status" value="1"/>
</dbReference>
<dbReference type="GeneID" id="6758761"/>
<accession>B3SBH6</accession>
<keyword evidence="8" id="KW-0808">Transferase</keyword>
<dbReference type="InterPro" id="IPR020562">
    <property type="entry name" value="PRibGlycinamide_synth_N"/>
</dbReference>
<dbReference type="Gene3D" id="3.30.1490.20">
    <property type="entry name" value="ATP-grasp fold, A domain"/>
    <property type="match status" value="1"/>
</dbReference>